<gene>
    <name evidence="2" type="ORF">TO10_v1_100021</name>
</gene>
<proteinExistence type="predicted"/>
<name>A0A0S4WAB5_RALSL</name>
<organism evidence="2">
    <name type="scientific">Ralstonia solanacearum</name>
    <name type="common">Pseudomonas solanacearum</name>
    <dbReference type="NCBI Taxonomy" id="305"/>
    <lineage>
        <taxon>Bacteria</taxon>
        <taxon>Pseudomonadati</taxon>
        <taxon>Pseudomonadota</taxon>
        <taxon>Betaproteobacteria</taxon>
        <taxon>Burkholderiales</taxon>
        <taxon>Burkholderiaceae</taxon>
        <taxon>Ralstonia</taxon>
        <taxon>Ralstonia solanacearum species complex</taxon>
    </lineage>
</organism>
<sequence length="84" mass="9170">MVYGRARTGRQAADVSSGRSPWMDSRVGSGCRPRDRRLPGLAQSHPLDWLAKQLVERTVAVATHSAQGFQQIIVPLDTQTPESG</sequence>
<feature type="region of interest" description="Disordered" evidence="1">
    <location>
        <begin position="1"/>
        <end position="36"/>
    </location>
</feature>
<reference evidence="2" key="1">
    <citation type="submission" date="2015-10" db="EMBL/GenBank/DDBJ databases">
        <authorList>
            <person name="Gilbert D.G."/>
        </authorList>
    </citation>
    <scope>NUCLEOTIDE SEQUENCE</scope>
    <source>
        <strain evidence="2">Phyl III-seqv23</strain>
    </source>
</reference>
<dbReference type="AlphaFoldDB" id="A0A0S4WAB5"/>
<accession>A0A0S4WAB5</accession>
<evidence type="ECO:0000313" key="2">
    <source>
        <dbReference type="EMBL" id="CUV43696.1"/>
    </source>
</evidence>
<dbReference type="EMBL" id="LN899827">
    <property type="protein sequence ID" value="CUV43696.1"/>
    <property type="molecule type" value="Genomic_DNA"/>
</dbReference>
<evidence type="ECO:0000256" key="1">
    <source>
        <dbReference type="SAM" id="MobiDB-lite"/>
    </source>
</evidence>
<protein>
    <submittedName>
        <fullName evidence="2">Uncharacterized protein</fullName>
    </submittedName>
</protein>